<feature type="compositionally biased region" description="Pro residues" evidence="1">
    <location>
        <begin position="304"/>
        <end position="326"/>
    </location>
</feature>
<dbReference type="STRING" id="1108044.GOOTI_078_00050"/>
<dbReference type="InterPro" id="IPR043740">
    <property type="entry name" value="DUF5685"/>
</dbReference>
<evidence type="ECO:0000256" key="1">
    <source>
        <dbReference type="SAM" id="MobiDB-lite"/>
    </source>
</evidence>
<dbReference type="Pfam" id="PF18937">
    <property type="entry name" value="DUF5685"/>
    <property type="match status" value="1"/>
</dbReference>
<protein>
    <recommendedName>
        <fullName evidence="4">Regulatory protein</fullName>
    </recommendedName>
</protein>
<organism evidence="2 3">
    <name type="scientific">Gordonia otitidis (strain DSM 44809 / CCUG 52243 / JCM 12355 / NBRC 100426 / IFM 10032)</name>
    <dbReference type="NCBI Taxonomy" id="1108044"/>
    <lineage>
        <taxon>Bacteria</taxon>
        <taxon>Bacillati</taxon>
        <taxon>Actinomycetota</taxon>
        <taxon>Actinomycetes</taxon>
        <taxon>Mycobacteriales</taxon>
        <taxon>Gordoniaceae</taxon>
        <taxon>Gordonia</taxon>
    </lineage>
</organism>
<dbReference type="AlphaFoldDB" id="H5TJR9"/>
<dbReference type="RefSeq" id="WP_007237971.1">
    <property type="nucleotide sequence ID" value="NZ_BAFB01000078.1"/>
</dbReference>
<gene>
    <name evidence="2" type="ORF">GOOTI_078_00050</name>
</gene>
<sequence>MFGLLTPCRHTMPDELVAQWRAHLCGLCLSLRDNHGHASRLATNTDAVMLSILVAAQRDTPPASTRAGRCPLRGMRSADVVAIGDPGVRLATGVSLTLAAGKAADVVEEQRRGLAPVSRTRRMVAGGVSGALRTRAVDDGAVARLLDVDSMLARLSGQALVESQSRDLDELTRASSEAASRVFAATADIACAPDNREHLAAMGADFGRLAHLIDAIDDLADDRERGTFNPLDASGTTVDDAHAECRLLVRAIARRYDALRLLDDRLLRAVLIDGVRHAVRRRTPHRVACAQHRPTDIGSTSPPDQQPRPDQQPPPPSDYPNGWPFPPPFRPNRPFHERVLPFMGNTCCGPACFANHWNHCSDTWKPALCDCDDCCECDDCCDCGDCCDSCDCGDCCSCN</sequence>
<dbReference type="OrthoDB" id="3210612at2"/>
<reference evidence="2" key="1">
    <citation type="submission" date="2012-02" db="EMBL/GenBank/DDBJ databases">
        <title>Whole genome shotgun sequence of Gordonia otitidis NBRC 100426.</title>
        <authorList>
            <person name="Yoshida I."/>
            <person name="Hosoyama A."/>
            <person name="Tsuchikane K."/>
            <person name="Katsumata H."/>
            <person name="Yamazaki S."/>
            <person name="Fujita N."/>
        </authorList>
    </citation>
    <scope>NUCLEOTIDE SEQUENCE [LARGE SCALE GENOMIC DNA]</scope>
    <source>
        <strain evidence="2">NBRC 100426</strain>
    </source>
</reference>
<evidence type="ECO:0000313" key="2">
    <source>
        <dbReference type="EMBL" id="GAB33727.1"/>
    </source>
</evidence>
<feature type="region of interest" description="Disordered" evidence="1">
    <location>
        <begin position="284"/>
        <end position="326"/>
    </location>
</feature>
<evidence type="ECO:0000313" key="3">
    <source>
        <dbReference type="Proteomes" id="UP000005038"/>
    </source>
</evidence>
<accession>H5TJR9</accession>
<comment type="caution">
    <text evidence="2">The sequence shown here is derived from an EMBL/GenBank/DDBJ whole genome shotgun (WGS) entry which is preliminary data.</text>
</comment>
<evidence type="ECO:0008006" key="4">
    <source>
        <dbReference type="Google" id="ProtNLM"/>
    </source>
</evidence>
<name>H5TJR9_GORO1</name>
<proteinExistence type="predicted"/>
<dbReference type="EMBL" id="BAFB01000078">
    <property type="protein sequence ID" value="GAB33727.1"/>
    <property type="molecule type" value="Genomic_DNA"/>
</dbReference>
<dbReference type="Proteomes" id="UP000005038">
    <property type="component" value="Unassembled WGS sequence"/>
</dbReference>
<keyword evidence="3" id="KW-1185">Reference proteome</keyword>